<proteinExistence type="predicted"/>
<gene>
    <name evidence="2" type="ORF">F2Q69_00021300</name>
</gene>
<organism evidence="2 3">
    <name type="scientific">Brassica cretica</name>
    <name type="common">Mustard</name>
    <dbReference type="NCBI Taxonomy" id="69181"/>
    <lineage>
        <taxon>Eukaryota</taxon>
        <taxon>Viridiplantae</taxon>
        <taxon>Streptophyta</taxon>
        <taxon>Embryophyta</taxon>
        <taxon>Tracheophyta</taxon>
        <taxon>Spermatophyta</taxon>
        <taxon>Magnoliopsida</taxon>
        <taxon>eudicotyledons</taxon>
        <taxon>Gunneridae</taxon>
        <taxon>Pentapetalae</taxon>
        <taxon>rosids</taxon>
        <taxon>malvids</taxon>
        <taxon>Brassicales</taxon>
        <taxon>Brassicaceae</taxon>
        <taxon>Brassiceae</taxon>
        <taxon>Brassica</taxon>
    </lineage>
</organism>
<dbReference type="EMBL" id="QGKX02001290">
    <property type="protein sequence ID" value="KAF3536229.1"/>
    <property type="molecule type" value="Genomic_DNA"/>
</dbReference>
<protein>
    <submittedName>
        <fullName evidence="2">Uncharacterized protein</fullName>
    </submittedName>
</protein>
<feature type="region of interest" description="Disordered" evidence="1">
    <location>
        <begin position="28"/>
        <end position="58"/>
    </location>
</feature>
<name>A0A8S9Q0T2_BRACR</name>
<accession>A0A8S9Q0T2</accession>
<evidence type="ECO:0000256" key="1">
    <source>
        <dbReference type="SAM" id="MobiDB-lite"/>
    </source>
</evidence>
<reference evidence="2" key="1">
    <citation type="submission" date="2019-12" db="EMBL/GenBank/DDBJ databases">
        <title>Genome sequencing and annotation of Brassica cretica.</title>
        <authorList>
            <person name="Studholme D.J."/>
            <person name="Sarris P."/>
        </authorList>
    </citation>
    <scope>NUCLEOTIDE SEQUENCE</scope>
    <source>
        <strain evidence="2">PFS-109/04</strain>
        <tissue evidence="2">Leaf</tissue>
    </source>
</reference>
<comment type="caution">
    <text evidence="2">The sequence shown here is derived from an EMBL/GenBank/DDBJ whole genome shotgun (WGS) entry which is preliminary data.</text>
</comment>
<dbReference type="AlphaFoldDB" id="A0A8S9Q0T2"/>
<dbReference type="Proteomes" id="UP000712600">
    <property type="component" value="Unassembled WGS sequence"/>
</dbReference>
<sequence length="132" mass="14620">MRGHSIQKWRIKNRDAGKIESRRVLVGRGRNTLQGGTASKEPDVEHTRAGDSIGTQQERDGIDRLSCVGPRVLGCLETVNENVNGNEWNAPEPRSEGTHGDVGYVDMCVFNPALRNPRRKWGAADVTVLLLF</sequence>
<evidence type="ECO:0000313" key="2">
    <source>
        <dbReference type="EMBL" id="KAF3536229.1"/>
    </source>
</evidence>
<evidence type="ECO:0000313" key="3">
    <source>
        <dbReference type="Proteomes" id="UP000712600"/>
    </source>
</evidence>
<feature type="compositionally biased region" description="Basic and acidic residues" evidence="1">
    <location>
        <begin position="40"/>
        <end position="49"/>
    </location>
</feature>